<feature type="compositionally biased region" description="Basic residues" evidence="1">
    <location>
        <begin position="50"/>
        <end position="60"/>
    </location>
</feature>
<dbReference type="Proteomes" id="UP001222325">
    <property type="component" value="Unassembled WGS sequence"/>
</dbReference>
<evidence type="ECO:0000256" key="1">
    <source>
        <dbReference type="SAM" id="MobiDB-lite"/>
    </source>
</evidence>
<gene>
    <name evidence="2" type="ORF">B0H15DRAFT_804432</name>
</gene>
<sequence length="382" mass="40405">MYPKQPSLPQVMQFVQQRFRQRTLSLLGEEATQASAYAAEYALQARKYPSGRRGRGRCGGRRGPSAIADSGASAHGLGGGVEPVAGPDVECVSGGIESADVEVVSGSVEAVAATVIEAVPPTSAAAAAFVGQRAGVHSSAEARGSVPTRVEAPSSSYATEGMKGDLGATSTSYWRMETLQCLRTFGYDSCDGLHKLLTTTEGDLAKARLYTYTACSYMKDEYWGTVIIAIVTARVVGSVVGTQGDGTALLGDEAARRRGGGRQYARALRACLASAKHCASDLGKAAPIDLRREALVGGSTCGCALCAVVLARRKQEARRLGHARIIDSAITCVTTPRTGPYGWAGDEHSAGSNRNFCVQGHRRWLTDHSLEPRKHSYPQIHE</sequence>
<protein>
    <submittedName>
        <fullName evidence="2">Uncharacterized protein</fullName>
    </submittedName>
</protein>
<name>A0AAD6TYE0_9AGAR</name>
<proteinExistence type="predicted"/>
<evidence type="ECO:0000313" key="3">
    <source>
        <dbReference type="Proteomes" id="UP001222325"/>
    </source>
</evidence>
<accession>A0AAD6TYE0</accession>
<comment type="caution">
    <text evidence="2">The sequence shown here is derived from an EMBL/GenBank/DDBJ whole genome shotgun (WGS) entry which is preliminary data.</text>
</comment>
<feature type="region of interest" description="Disordered" evidence="1">
    <location>
        <begin position="140"/>
        <end position="159"/>
    </location>
</feature>
<reference evidence="2" key="1">
    <citation type="submission" date="2023-03" db="EMBL/GenBank/DDBJ databases">
        <title>Massive genome expansion in bonnet fungi (Mycena s.s.) driven by repeated elements and novel gene families across ecological guilds.</title>
        <authorList>
            <consortium name="Lawrence Berkeley National Laboratory"/>
            <person name="Harder C.B."/>
            <person name="Miyauchi S."/>
            <person name="Viragh M."/>
            <person name="Kuo A."/>
            <person name="Thoen E."/>
            <person name="Andreopoulos B."/>
            <person name="Lu D."/>
            <person name="Skrede I."/>
            <person name="Drula E."/>
            <person name="Henrissat B."/>
            <person name="Morin E."/>
            <person name="Kohler A."/>
            <person name="Barry K."/>
            <person name="LaButti K."/>
            <person name="Morin E."/>
            <person name="Salamov A."/>
            <person name="Lipzen A."/>
            <person name="Mereny Z."/>
            <person name="Hegedus B."/>
            <person name="Baldrian P."/>
            <person name="Stursova M."/>
            <person name="Weitz H."/>
            <person name="Taylor A."/>
            <person name="Grigoriev I.V."/>
            <person name="Nagy L.G."/>
            <person name="Martin F."/>
            <person name="Kauserud H."/>
        </authorList>
    </citation>
    <scope>NUCLEOTIDE SEQUENCE</scope>
    <source>
        <strain evidence="2">CBHHK173m</strain>
    </source>
</reference>
<dbReference type="EMBL" id="JARJCN010000059">
    <property type="protein sequence ID" value="KAJ7079644.1"/>
    <property type="molecule type" value="Genomic_DNA"/>
</dbReference>
<keyword evidence="3" id="KW-1185">Reference proteome</keyword>
<feature type="region of interest" description="Disordered" evidence="1">
    <location>
        <begin position="50"/>
        <end position="80"/>
    </location>
</feature>
<evidence type="ECO:0000313" key="2">
    <source>
        <dbReference type="EMBL" id="KAJ7079644.1"/>
    </source>
</evidence>
<dbReference type="AlphaFoldDB" id="A0AAD6TYE0"/>
<organism evidence="2 3">
    <name type="scientific">Mycena belliarum</name>
    <dbReference type="NCBI Taxonomy" id="1033014"/>
    <lineage>
        <taxon>Eukaryota</taxon>
        <taxon>Fungi</taxon>
        <taxon>Dikarya</taxon>
        <taxon>Basidiomycota</taxon>
        <taxon>Agaricomycotina</taxon>
        <taxon>Agaricomycetes</taxon>
        <taxon>Agaricomycetidae</taxon>
        <taxon>Agaricales</taxon>
        <taxon>Marasmiineae</taxon>
        <taxon>Mycenaceae</taxon>
        <taxon>Mycena</taxon>
    </lineage>
</organism>